<dbReference type="PANTHER" id="PTHR30521:SF5">
    <property type="entry name" value="BLR4509 PROTEIN"/>
    <property type="match status" value="1"/>
</dbReference>
<dbReference type="GO" id="GO:0005829">
    <property type="term" value="C:cytosol"/>
    <property type="evidence" value="ECO:0007669"/>
    <property type="project" value="TreeGrafter"/>
</dbReference>
<proteinExistence type="predicted"/>
<organism evidence="6 7">
    <name type="scientific">Agrobacterium genomosp. 2 str. CFBP 5494</name>
    <dbReference type="NCBI Taxonomy" id="1183436"/>
    <lineage>
        <taxon>Bacteria</taxon>
        <taxon>Pseudomonadati</taxon>
        <taxon>Pseudomonadota</taxon>
        <taxon>Alphaproteobacteria</taxon>
        <taxon>Hyphomicrobiales</taxon>
        <taxon>Rhizobiaceae</taxon>
        <taxon>Rhizobium/Agrobacterium group</taxon>
        <taxon>Agrobacterium</taxon>
        <taxon>Agrobacterium tumefaciens complex</taxon>
    </lineage>
</organism>
<evidence type="ECO:0000256" key="3">
    <source>
        <dbReference type="ARBA" id="ARBA00022723"/>
    </source>
</evidence>
<dbReference type="PROSITE" id="PS51404">
    <property type="entry name" value="DYP_PEROXIDASE"/>
    <property type="match status" value="1"/>
</dbReference>
<dbReference type="EMBL" id="FBVY01000030">
    <property type="protein sequence ID" value="CUW96716.1"/>
    <property type="molecule type" value="Genomic_DNA"/>
</dbReference>
<evidence type="ECO:0000313" key="6">
    <source>
        <dbReference type="EMBL" id="CUW96716.1"/>
    </source>
</evidence>
<dbReference type="Proteomes" id="UP000191933">
    <property type="component" value="Unassembled WGS sequence"/>
</dbReference>
<evidence type="ECO:0000256" key="4">
    <source>
        <dbReference type="ARBA" id="ARBA00023002"/>
    </source>
</evidence>
<evidence type="ECO:0000256" key="1">
    <source>
        <dbReference type="ARBA" id="ARBA00001970"/>
    </source>
</evidence>
<keyword evidence="2" id="KW-0575">Peroxidase</keyword>
<evidence type="ECO:0000256" key="5">
    <source>
        <dbReference type="ARBA" id="ARBA00023004"/>
    </source>
</evidence>
<dbReference type="GO" id="GO:0046872">
    <property type="term" value="F:metal ion binding"/>
    <property type="evidence" value="ECO:0007669"/>
    <property type="project" value="UniProtKB-KW"/>
</dbReference>
<dbReference type="GO" id="GO:0004601">
    <property type="term" value="F:peroxidase activity"/>
    <property type="evidence" value="ECO:0007669"/>
    <property type="project" value="UniProtKB-KW"/>
</dbReference>
<name>A0A9W5B4C3_9HYPH</name>
<reference evidence="6 7" key="1">
    <citation type="submission" date="2016-01" db="EMBL/GenBank/DDBJ databases">
        <authorList>
            <person name="Regsiter A."/>
            <person name="william w."/>
        </authorList>
    </citation>
    <scope>NUCLEOTIDE SEQUENCE [LARGE SCALE GENOMIC DNA]</scope>
    <source>
        <strain evidence="6 7">CFBP 5494</strain>
    </source>
</reference>
<evidence type="ECO:0008006" key="8">
    <source>
        <dbReference type="Google" id="ProtNLM"/>
    </source>
</evidence>
<gene>
    <name evidence="6" type="ORF">AGR2A_Lc180139</name>
</gene>
<evidence type="ECO:0000256" key="2">
    <source>
        <dbReference type="ARBA" id="ARBA00022559"/>
    </source>
</evidence>
<dbReference type="AlphaFoldDB" id="A0A9W5B4C3"/>
<dbReference type="InterPro" id="IPR011008">
    <property type="entry name" value="Dimeric_a/b-barrel"/>
</dbReference>
<dbReference type="PANTHER" id="PTHR30521">
    <property type="entry name" value="DEFERROCHELATASE/PEROXIDASE"/>
    <property type="match status" value="1"/>
</dbReference>
<evidence type="ECO:0000313" key="7">
    <source>
        <dbReference type="Proteomes" id="UP000191933"/>
    </source>
</evidence>
<accession>A0A9W5B4C3</accession>
<keyword evidence="5" id="KW-0408">Iron</keyword>
<dbReference type="RefSeq" id="WP_234797320.1">
    <property type="nucleotide sequence ID" value="NZ_LT009719.1"/>
</dbReference>
<dbReference type="GO" id="GO:0020037">
    <property type="term" value="F:heme binding"/>
    <property type="evidence" value="ECO:0007669"/>
    <property type="project" value="InterPro"/>
</dbReference>
<comment type="caution">
    <text evidence="6">The sequence shown here is derived from an EMBL/GenBank/DDBJ whole genome shotgun (WGS) entry which is preliminary data.</text>
</comment>
<sequence>MVCAALEMRHTCKGIVGSNPTLSARLYLLSASYLQDLGFLNPRDSELTLLTDVNIHRIIRRSSTFGPVYSEDVTPQDDGKADRGIFFIFISARAYDTIEFMQQEWINRGNFVDLGEERDPIVGLHEEDGQFTIPQTPVRKRVDGVQTFNVMKGGEYLFMPSLSALKWIADAGWKRQPADASAQ</sequence>
<dbReference type="InterPro" id="IPR006314">
    <property type="entry name" value="Dyp_peroxidase"/>
</dbReference>
<keyword evidence="7" id="KW-1185">Reference proteome</keyword>
<keyword evidence="3" id="KW-0479">Metal-binding</keyword>
<protein>
    <recommendedName>
        <fullName evidence="8">Peroxidase</fullName>
    </recommendedName>
</protein>
<comment type="cofactor">
    <cofactor evidence="1">
        <name>heme b</name>
        <dbReference type="ChEBI" id="CHEBI:60344"/>
    </cofactor>
</comment>
<dbReference type="SUPFAM" id="SSF54909">
    <property type="entry name" value="Dimeric alpha+beta barrel"/>
    <property type="match status" value="1"/>
</dbReference>
<keyword evidence="4" id="KW-0560">Oxidoreductase</keyword>